<proteinExistence type="predicted"/>
<evidence type="ECO:0000313" key="2">
    <source>
        <dbReference type="Proteomes" id="UP000005258"/>
    </source>
</evidence>
<dbReference type="Pfam" id="PF14907">
    <property type="entry name" value="NTP_transf_5"/>
    <property type="match status" value="1"/>
</dbReference>
<evidence type="ECO:0008006" key="3">
    <source>
        <dbReference type="Google" id="ProtNLM"/>
    </source>
</evidence>
<dbReference type="Proteomes" id="UP000005258">
    <property type="component" value="Chromosome"/>
</dbReference>
<accession>I3THG7</accession>
<name>I3THG7_TISMK</name>
<organism evidence="1 2">
    <name type="scientific">Tistrella mobilis (strain KA081020-065)</name>
    <dbReference type="NCBI Taxonomy" id="1110502"/>
    <lineage>
        <taxon>Bacteria</taxon>
        <taxon>Pseudomonadati</taxon>
        <taxon>Pseudomonadota</taxon>
        <taxon>Alphaproteobacteria</taxon>
        <taxon>Geminicoccales</taxon>
        <taxon>Geminicoccaceae</taxon>
        <taxon>Tistrella</taxon>
    </lineage>
</organism>
<dbReference type="HOGENOM" id="CLU_036186_0_0_5"/>
<evidence type="ECO:0000313" key="1">
    <source>
        <dbReference type="EMBL" id="AFK52205.1"/>
    </source>
</evidence>
<sequence length="382" mass="40438">MPGERSAWSLLLAATAPNPGALHLPVAGGEQLDEPCSRDFLALAFRHRLPGLAMAGLAELDVRLTPSAAADLRTAALRDAMMVTRLTARMFALLDAFAAAGIPARVLKGPPVAALAYAGGAGLRHLRDIDLLVPEPWFEPAHRIILGQGFRTLLDIGRLTVAELPRFAHELPYVDEAGCIVELHAARSAHGRGSGQADGFDGDAGSMLPVTGRDVPVDPPAEIFVHLCRHGASHAWTLLKWLADISHLIAAAPDVLDWDAIAARTRRSASQRHVGLALALARDLHGVTPPAVLAEFIDTLPPGLAQGLAAGLSDPGKGGPTPIQMARLEVVLASGLGAKAAAIRDFVFAPTIQDARDWPLPRGLLWAARPALYVLRRRRAPA</sequence>
<dbReference type="STRING" id="1110502.TMO_0366"/>
<gene>
    <name evidence="1" type="ordered locus">TMO_0366</name>
</gene>
<dbReference type="InterPro" id="IPR039498">
    <property type="entry name" value="NTP_transf_5"/>
</dbReference>
<dbReference type="eggNOG" id="COG1216">
    <property type="taxonomic scope" value="Bacteria"/>
</dbReference>
<protein>
    <recommendedName>
        <fullName evidence="3">Nucleotidyltransferase family protein</fullName>
    </recommendedName>
</protein>
<dbReference type="EMBL" id="CP003236">
    <property type="protein sequence ID" value="AFK52205.1"/>
    <property type="molecule type" value="Genomic_DNA"/>
</dbReference>
<dbReference type="KEGG" id="tmo:TMO_0366"/>
<keyword evidence="2" id="KW-1185">Reference proteome</keyword>
<reference evidence="1 2" key="1">
    <citation type="journal article" date="2012" name="J. Am. Chem. Soc.">
        <title>Bacterial biosynthesis and maturation of the didemnin anti-cancer agents.</title>
        <authorList>
            <person name="Xu Y."/>
            <person name="Kersten R.D."/>
            <person name="Nam S.J."/>
            <person name="Lu L."/>
            <person name="Al-Suwailem A.M."/>
            <person name="Zheng H."/>
            <person name="Fenical W."/>
            <person name="Dorrestein P.C."/>
            <person name="Moore B.S."/>
            <person name="Qian P.Y."/>
        </authorList>
    </citation>
    <scope>NUCLEOTIDE SEQUENCE [LARGE SCALE GENOMIC DNA]</scope>
    <source>
        <strain evidence="1 2">KA081020-065</strain>
    </source>
</reference>
<dbReference type="PATRIC" id="fig|1110502.3.peg.377"/>
<dbReference type="AlphaFoldDB" id="I3THG7"/>